<dbReference type="Gramene" id="LPERR05G15620.1">
    <property type="protein sequence ID" value="LPERR05G15620.1"/>
    <property type="gene ID" value="LPERR05G15620"/>
</dbReference>
<dbReference type="AlphaFoldDB" id="A0A0D9WHI3"/>
<dbReference type="PANTHER" id="PTHR42908">
    <property type="entry name" value="TRANSLATION ELONGATION FACTOR-RELATED"/>
    <property type="match status" value="1"/>
</dbReference>
<reference evidence="6 7" key="1">
    <citation type="submission" date="2012-08" db="EMBL/GenBank/DDBJ databases">
        <title>Oryza genome evolution.</title>
        <authorList>
            <person name="Wing R.A."/>
        </authorList>
    </citation>
    <scope>NUCLEOTIDE SEQUENCE</scope>
</reference>
<keyword evidence="1" id="KW-0963">Cytoplasm</keyword>
<dbReference type="eggNOG" id="KOG0469">
    <property type="taxonomic scope" value="Eukaryota"/>
</dbReference>
<dbReference type="Pfam" id="PF07762">
    <property type="entry name" value="DUF1618"/>
    <property type="match status" value="1"/>
</dbReference>
<dbReference type="Proteomes" id="UP000032180">
    <property type="component" value="Chromosome 5"/>
</dbReference>
<keyword evidence="3" id="KW-0648">Protein biosynthesis</keyword>
<dbReference type="Gene3D" id="3.90.1430.10">
    <property type="entry name" value="Yeast translation eEF2 (G' domain)"/>
    <property type="match status" value="1"/>
</dbReference>
<sequence length="516" mass="57891">MTARHFGEGDPDMAHFVCNPLSGQMYRLPPVVESTSCGTGFGLLTRSDCPHGHGPPDRYVVARLTTGEKGENVLRRFMSETEEWSDLVSVPSPELVATGRALYVDHKILAFGDRLWWVDVSWGALSVDPFSARPEARFVELPTGSVLPDLTGMAASRILEKYRRMGVSEGKLRYVEVSNTVKPFVVSAFSLDDEGSRWTLEHKMEITPSWPGDLKVRGMPEIAAIDPLNANILYLEVFAEVLAVDMAKGEKPFREKTDIERKTLADTLIRVDSCKRVILDSLIANAGINSQEDKRAWNGYLINLIECPVHRGLSNEVQTALRITDGALVIVDCFEGMTLRTKTSIHEALSRKIQPVLALNKIDRFFLEQHVDGIQVYPKEGTVVFLSCLHGWAFSLSSFAKIYSSKYNVEESKMIDCGNFFDPATKKWTQKNTSTVACKRGFVQFCYEPIREVMNACLNDKCKFWTMLENIHVTVSSEAKKLVGIELIKYVMQAWLPACSSLSEMMIYHLPSPEKA</sequence>
<proteinExistence type="predicted"/>
<dbReference type="GO" id="GO:0005829">
    <property type="term" value="C:cytosol"/>
    <property type="evidence" value="ECO:0007669"/>
    <property type="project" value="TreeGrafter"/>
</dbReference>
<keyword evidence="7" id="KW-1185">Reference proteome</keyword>
<reference evidence="7" key="2">
    <citation type="submission" date="2013-12" db="EMBL/GenBank/DDBJ databases">
        <authorList>
            <person name="Yu Y."/>
            <person name="Lee S."/>
            <person name="de Baynast K."/>
            <person name="Wissotski M."/>
            <person name="Liu L."/>
            <person name="Talag J."/>
            <person name="Goicoechea J."/>
            <person name="Angelova A."/>
            <person name="Jetty R."/>
            <person name="Kudrna D."/>
            <person name="Golser W."/>
            <person name="Rivera L."/>
            <person name="Zhang J."/>
            <person name="Wing R."/>
        </authorList>
    </citation>
    <scope>NUCLEOTIDE SEQUENCE</scope>
</reference>
<dbReference type="InterPro" id="IPR011676">
    <property type="entry name" value="DUF1618"/>
</dbReference>
<evidence type="ECO:0008006" key="8">
    <source>
        <dbReference type="Google" id="ProtNLM"/>
    </source>
</evidence>
<evidence type="ECO:0000313" key="6">
    <source>
        <dbReference type="EnsemblPlants" id="LPERR05G15620.1"/>
    </source>
</evidence>
<dbReference type="InterPro" id="IPR000795">
    <property type="entry name" value="T_Tr_GTP-bd_dom"/>
</dbReference>
<dbReference type="GO" id="GO:1990904">
    <property type="term" value="C:ribonucleoprotein complex"/>
    <property type="evidence" value="ECO:0007669"/>
    <property type="project" value="TreeGrafter"/>
</dbReference>
<dbReference type="GO" id="GO:0003924">
    <property type="term" value="F:GTPase activity"/>
    <property type="evidence" value="ECO:0007669"/>
    <property type="project" value="InterPro"/>
</dbReference>
<dbReference type="InterPro" id="IPR027417">
    <property type="entry name" value="P-loop_NTPase"/>
</dbReference>
<evidence type="ECO:0000313" key="7">
    <source>
        <dbReference type="Proteomes" id="UP000032180"/>
    </source>
</evidence>
<dbReference type="EnsemblPlants" id="LPERR05G15620.1">
    <property type="protein sequence ID" value="LPERR05G15620.1"/>
    <property type="gene ID" value="LPERR05G15620"/>
</dbReference>
<evidence type="ECO:0000259" key="4">
    <source>
        <dbReference type="Pfam" id="PF00009"/>
    </source>
</evidence>
<feature type="domain" description="DUF1618" evidence="5">
    <location>
        <begin position="117"/>
        <end position="213"/>
    </location>
</feature>
<dbReference type="GO" id="GO:0003746">
    <property type="term" value="F:translation elongation factor activity"/>
    <property type="evidence" value="ECO:0007669"/>
    <property type="project" value="UniProtKB-KW"/>
</dbReference>
<dbReference type="STRING" id="77586.A0A0D9WHI3"/>
<evidence type="ECO:0000256" key="2">
    <source>
        <dbReference type="ARBA" id="ARBA00022768"/>
    </source>
</evidence>
<dbReference type="Pfam" id="PF00009">
    <property type="entry name" value="GTP_EFTU"/>
    <property type="match status" value="1"/>
</dbReference>
<name>A0A0D9WHI3_9ORYZ</name>
<dbReference type="HOGENOM" id="CLU_528259_0_0_1"/>
<dbReference type="GO" id="GO:0043022">
    <property type="term" value="F:ribosome binding"/>
    <property type="evidence" value="ECO:0007669"/>
    <property type="project" value="TreeGrafter"/>
</dbReference>
<dbReference type="GO" id="GO:0005525">
    <property type="term" value="F:GTP binding"/>
    <property type="evidence" value="ECO:0007669"/>
    <property type="project" value="InterPro"/>
</dbReference>
<dbReference type="SUPFAM" id="SSF52540">
    <property type="entry name" value="P-loop containing nucleoside triphosphate hydrolases"/>
    <property type="match status" value="1"/>
</dbReference>
<dbReference type="Gene3D" id="3.40.50.300">
    <property type="entry name" value="P-loop containing nucleotide triphosphate hydrolases"/>
    <property type="match status" value="1"/>
</dbReference>
<dbReference type="PANTHER" id="PTHR42908:SF10">
    <property type="entry name" value="EUKARYOTIC TRANSLATION ELONGATION FACTOR 2"/>
    <property type="match status" value="1"/>
</dbReference>
<evidence type="ECO:0000259" key="5">
    <source>
        <dbReference type="Pfam" id="PF07762"/>
    </source>
</evidence>
<organism evidence="6 7">
    <name type="scientific">Leersia perrieri</name>
    <dbReference type="NCBI Taxonomy" id="77586"/>
    <lineage>
        <taxon>Eukaryota</taxon>
        <taxon>Viridiplantae</taxon>
        <taxon>Streptophyta</taxon>
        <taxon>Embryophyta</taxon>
        <taxon>Tracheophyta</taxon>
        <taxon>Spermatophyta</taxon>
        <taxon>Magnoliopsida</taxon>
        <taxon>Liliopsida</taxon>
        <taxon>Poales</taxon>
        <taxon>Poaceae</taxon>
        <taxon>BOP clade</taxon>
        <taxon>Oryzoideae</taxon>
        <taxon>Oryzeae</taxon>
        <taxon>Oryzinae</taxon>
        <taxon>Leersia</taxon>
    </lineage>
</organism>
<evidence type="ECO:0000256" key="3">
    <source>
        <dbReference type="ARBA" id="ARBA00022917"/>
    </source>
</evidence>
<protein>
    <recommendedName>
        <fullName evidence="8">Tr-type G domain-containing protein</fullName>
    </recommendedName>
</protein>
<reference evidence="6" key="3">
    <citation type="submission" date="2015-04" db="UniProtKB">
        <authorList>
            <consortium name="EnsemblPlants"/>
        </authorList>
    </citation>
    <scope>IDENTIFICATION</scope>
</reference>
<keyword evidence="2" id="KW-0251">Elongation factor</keyword>
<accession>A0A0D9WHI3</accession>
<feature type="domain" description="Tr-type G" evidence="4">
    <location>
        <begin position="288"/>
        <end position="395"/>
    </location>
</feature>
<evidence type="ECO:0000256" key="1">
    <source>
        <dbReference type="ARBA" id="ARBA00022490"/>
    </source>
</evidence>